<keyword evidence="2" id="KW-0539">Nucleus</keyword>
<protein>
    <recommendedName>
        <fullName evidence="5">Timeless N-terminal domain-containing protein</fullName>
    </recommendedName>
</protein>
<dbReference type="PANTHER" id="PTHR22940">
    <property type="entry name" value="TIMEOUT/TIMELESS-2"/>
    <property type="match status" value="1"/>
</dbReference>
<comment type="subcellular location">
    <subcellularLocation>
        <location evidence="1">Nucleus</location>
    </subcellularLocation>
</comment>
<feature type="compositionally biased region" description="Basic and acidic residues" evidence="4">
    <location>
        <begin position="569"/>
        <end position="602"/>
    </location>
</feature>
<name>A0AAQ3Q278_9LILI</name>
<evidence type="ECO:0000313" key="7">
    <source>
        <dbReference type="Proteomes" id="UP001327560"/>
    </source>
</evidence>
<organism evidence="6 7">
    <name type="scientific">Canna indica</name>
    <name type="common">Indian-shot</name>
    <dbReference type="NCBI Taxonomy" id="4628"/>
    <lineage>
        <taxon>Eukaryota</taxon>
        <taxon>Viridiplantae</taxon>
        <taxon>Streptophyta</taxon>
        <taxon>Embryophyta</taxon>
        <taxon>Tracheophyta</taxon>
        <taxon>Spermatophyta</taxon>
        <taxon>Magnoliopsida</taxon>
        <taxon>Liliopsida</taxon>
        <taxon>Zingiberales</taxon>
        <taxon>Cannaceae</taxon>
        <taxon>Canna</taxon>
    </lineage>
</organism>
<accession>A0AAQ3Q278</accession>
<proteinExistence type="predicted"/>
<feature type="region of interest" description="Disordered" evidence="4">
    <location>
        <begin position="935"/>
        <end position="982"/>
    </location>
</feature>
<feature type="region of interest" description="Disordered" evidence="4">
    <location>
        <begin position="1162"/>
        <end position="1187"/>
    </location>
</feature>
<evidence type="ECO:0000313" key="6">
    <source>
        <dbReference type="EMBL" id="WOK95730.1"/>
    </source>
</evidence>
<keyword evidence="7" id="KW-1185">Reference proteome</keyword>
<dbReference type="GO" id="GO:0003677">
    <property type="term" value="F:DNA binding"/>
    <property type="evidence" value="ECO:0007669"/>
    <property type="project" value="TreeGrafter"/>
</dbReference>
<dbReference type="Pfam" id="PF04821">
    <property type="entry name" value="TIMELESS"/>
    <property type="match status" value="1"/>
</dbReference>
<gene>
    <name evidence="6" type="ORF">Cni_G04437</name>
</gene>
<feature type="domain" description="Timeless N-terminal" evidence="5">
    <location>
        <begin position="27"/>
        <end position="287"/>
    </location>
</feature>
<dbReference type="GO" id="GO:0000076">
    <property type="term" value="P:DNA replication checkpoint signaling"/>
    <property type="evidence" value="ECO:0007669"/>
    <property type="project" value="TreeGrafter"/>
</dbReference>
<feature type="compositionally biased region" description="Acidic residues" evidence="4">
    <location>
        <begin position="1173"/>
        <end position="1187"/>
    </location>
</feature>
<keyword evidence="3" id="KW-0131">Cell cycle</keyword>
<dbReference type="GO" id="GO:0043111">
    <property type="term" value="P:replication fork arrest"/>
    <property type="evidence" value="ECO:0007669"/>
    <property type="project" value="TreeGrafter"/>
</dbReference>
<evidence type="ECO:0000256" key="2">
    <source>
        <dbReference type="ARBA" id="ARBA00023242"/>
    </source>
</evidence>
<dbReference type="PANTHER" id="PTHR22940:SF4">
    <property type="entry name" value="PROTEIN TIMELESS HOMOLOG"/>
    <property type="match status" value="1"/>
</dbReference>
<reference evidence="6 7" key="1">
    <citation type="submission" date="2023-10" db="EMBL/GenBank/DDBJ databases">
        <title>Chromosome-scale genome assembly provides insights into flower coloration mechanisms of Canna indica.</title>
        <authorList>
            <person name="Li C."/>
        </authorList>
    </citation>
    <scope>NUCLEOTIDE SEQUENCE [LARGE SCALE GENOMIC DNA]</scope>
    <source>
        <tissue evidence="6">Flower</tissue>
    </source>
</reference>
<dbReference type="GO" id="GO:0031298">
    <property type="term" value="C:replication fork protection complex"/>
    <property type="evidence" value="ECO:0007669"/>
    <property type="project" value="TreeGrafter"/>
</dbReference>
<feature type="region of interest" description="Disordered" evidence="4">
    <location>
        <begin position="1042"/>
        <end position="1063"/>
    </location>
</feature>
<dbReference type="AlphaFoldDB" id="A0AAQ3Q278"/>
<evidence type="ECO:0000259" key="5">
    <source>
        <dbReference type="Pfam" id="PF04821"/>
    </source>
</evidence>
<dbReference type="Proteomes" id="UP001327560">
    <property type="component" value="Chromosome 1"/>
</dbReference>
<dbReference type="GO" id="GO:0006281">
    <property type="term" value="P:DNA repair"/>
    <property type="evidence" value="ECO:0007669"/>
    <property type="project" value="TreeGrafter"/>
</dbReference>
<dbReference type="InterPro" id="IPR044998">
    <property type="entry name" value="Timeless"/>
</dbReference>
<evidence type="ECO:0000256" key="3">
    <source>
        <dbReference type="ARBA" id="ARBA00023306"/>
    </source>
</evidence>
<feature type="compositionally biased region" description="Basic residues" evidence="4">
    <location>
        <begin position="555"/>
        <end position="568"/>
    </location>
</feature>
<feature type="compositionally biased region" description="Basic and acidic residues" evidence="4">
    <location>
        <begin position="1044"/>
        <end position="1063"/>
    </location>
</feature>
<feature type="region of interest" description="Disordered" evidence="4">
    <location>
        <begin position="554"/>
        <end position="614"/>
    </location>
</feature>
<dbReference type="EMBL" id="CP136890">
    <property type="protein sequence ID" value="WOK95730.1"/>
    <property type="molecule type" value="Genomic_DNA"/>
</dbReference>
<evidence type="ECO:0000256" key="4">
    <source>
        <dbReference type="SAM" id="MobiDB-lite"/>
    </source>
</evidence>
<sequence length="1248" mass="142289">MDTEGLSIICSGIGFAEEDESGALIGYTKGEFCLDNLKDLQRFLRRDDPQRRYVFKQICKWNTVSRDLVPLIEHYQSDRNLIINAVKVLVFLTMPIDHSSDNVAQQIEYLWDLKSAMTRHATIAVIVSLLEDPLCHLEQDTFTEDDWKLVQLVLTLFRNVLAIHDITLQQKSAGSATQFFCLTDKFLELMFQENVMDLILVLTQHLNDSSGYLQQDNILLLETFYYIFLGQEPELIAKFSKKSSKVNEDIINTVDSLKSLMEEEAEKRRITRLRNLERHSQFSGTFTRLCVDGSKTVFKRNPTSASGNDLIKVRNVQRGPLKRIAWDHGNLPSAKGNTLELLHEFSSQFLSGGYNVLMQSIYHDIMKECQSIQKADILIFFRVATFVLAFQHQKILISKEPNMQELISDPSHENLCGDNTSFHGDVCGPVAATINEAMFKFVISKWLEAFDSLKETNDYKSLSAAGSLFKNMIGMLDLVLKVLPEDSKETHTARVLLYKLFYDQTDQGLTHFLLNMFKSFNTHKQPKSDLADLLEIIHIMLRLMEKLQARGTLRVARKSRKSRKKKISKGAEHTEADNFREHINPRNSDDKDDNETREHISETLEESNNLEENQLTEPSLANEGVDQKGTSNCNQVAEFATTLQNIGYNGDDMVPLGGEKANTNSIEHVHEQTDSSSDDQLPETNEVDFNISRLVATFANNCVIHNLCWLLKYYRSNTVSTNHHIICMFRRICQDLDISPMLYQLSILRIFYDILADQKSSPSKEYASIVNFLTKFIRKMLKLFKDRPLLFVEILFWKTRRECHCISADALIADLSGLKNDDAVLSNGTNFRQKSMADSLGDDEFMIPFGLNNTRQLSFDLLLCTLSRSQIKNASKRQRGYVFDQEQETTIKSLYDRYKDDRRCSRLIAEALDPEGNIAPVQVYRKLKQLGLHTMKRKKSAGTDAPLSTGDDPVEEAGAASTSTAIPRSLKEQGKNSYPEASIRRRKRIQAFSRNQELEIKILFERFKHHKKCSYMIAKALDDDNTYTSSQVSRKLKELGLVVSKEKSPPEPGEHSKNKENSEKGLLLEETLLAIKNRKKRSLRKEKPTVISQHVEMPEEDNSGEETLRNILNQRKRSKSTLTETAHENVSPHKVIVSGDDSDEAVLATLFKVERQLDQSIQKEETGAALDNDAIEDEQQPNQPLEDEVDTVDDMTAGLGNPSNLDQDREVDFDLADSGDEMGYRPTPLPKIGYKRNLKLVIDDEDDE</sequence>
<evidence type="ECO:0000256" key="1">
    <source>
        <dbReference type="ARBA" id="ARBA00004123"/>
    </source>
</evidence>
<dbReference type="InterPro" id="IPR006906">
    <property type="entry name" value="Timeless_N"/>
</dbReference>